<dbReference type="EMBL" id="JBHUHZ010000002">
    <property type="protein sequence ID" value="MFD2163399.1"/>
    <property type="molecule type" value="Genomic_DNA"/>
</dbReference>
<protein>
    <submittedName>
        <fullName evidence="1">Uncharacterized protein</fullName>
    </submittedName>
</protein>
<dbReference type="RefSeq" id="WP_255900937.1">
    <property type="nucleotide sequence ID" value="NZ_JAFMZO010000002.1"/>
</dbReference>
<keyword evidence="2" id="KW-1185">Reference proteome</keyword>
<reference evidence="2" key="1">
    <citation type="journal article" date="2019" name="Int. J. Syst. Evol. Microbiol.">
        <title>The Global Catalogue of Microorganisms (GCM) 10K type strain sequencing project: providing services to taxonomists for standard genome sequencing and annotation.</title>
        <authorList>
            <consortium name="The Broad Institute Genomics Platform"/>
            <consortium name="The Broad Institute Genome Sequencing Center for Infectious Disease"/>
            <person name="Wu L."/>
            <person name="Ma J."/>
        </authorList>
    </citation>
    <scope>NUCLEOTIDE SEQUENCE [LARGE SCALE GENOMIC DNA]</scope>
    <source>
        <strain evidence="2">KCTC 42217</strain>
    </source>
</reference>
<gene>
    <name evidence="1" type="ORF">ACFSJU_13410</name>
</gene>
<proteinExistence type="predicted"/>
<name>A0ABW4ZMR6_9SPHI</name>
<evidence type="ECO:0000313" key="2">
    <source>
        <dbReference type="Proteomes" id="UP001597387"/>
    </source>
</evidence>
<comment type="caution">
    <text evidence="1">The sequence shown here is derived from an EMBL/GenBank/DDBJ whole genome shotgun (WGS) entry which is preliminary data.</text>
</comment>
<organism evidence="1 2">
    <name type="scientific">Paradesertivirga mongoliensis</name>
    <dbReference type="NCBI Taxonomy" id="2100740"/>
    <lineage>
        <taxon>Bacteria</taxon>
        <taxon>Pseudomonadati</taxon>
        <taxon>Bacteroidota</taxon>
        <taxon>Sphingobacteriia</taxon>
        <taxon>Sphingobacteriales</taxon>
        <taxon>Sphingobacteriaceae</taxon>
        <taxon>Paradesertivirga</taxon>
    </lineage>
</organism>
<dbReference type="Proteomes" id="UP001597387">
    <property type="component" value="Unassembled WGS sequence"/>
</dbReference>
<evidence type="ECO:0000313" key="1">
    <source>
        <dbReference type="EMBL" id="MFD2163399.1"/>
    </source>
</evidence>
<sequence length="75" mass="9017">MHYDPYRTKLFEMRLSDIYNKYSWLSYEFSLKDFISMFPVVYKRGVPVPPDRPAGGDLDRDVFLEVLVAFRQSFR</sequence>
<accession>A0ABW4ZMR6</accession>